<protein>
    <submittedName>
        <fullName evidence="1">Uncharacterized protein</fullName>
    </submittedName>
</protein>
<evidence type="ECO:0000313" key="2">
    <source>
        <dbReference type="Proteomes" id="UP000422837"/>
    </source>
</evidence>
<dbReference type="AlphaFoldDB" id="A0ABD6Z2R2"/>
<evidence type="ECO:0000313" key="1">
    <source>
        <dbReference type="EMBL" id="QGN29158.1"/>
    </source>
</evidence>
<dbReference type="Proteomes" id="UP000422837">
    <property type="component" value="Chromosome"/>
</dbReference>
<gene>
    <name evidence="1" type="ORF">GFU50_06430</name>
</gene>
<accession>A0ABD6Z2R2</accession>
<name>A0ABD6Z2R2_ENTCA</name>
<dbReference type="RefSeq" id="WP_142962879.1">
    <property type="nucleotide sequence ID" value="NZ_CABGIF010000007.1"/>
</dbReference>
<sequence length="137" mass="16377">MHYKDVSTGKEFQEYLKEHEMVPSCMSEKYLECVRRAQQTVSNLLSLTDLERQYYKEVGIDLEKELRSWEAHRKVYIQVALSQCEFKKNIHNLAGWMSSNEAYKKTMIEYDLAPILVEYRPLDPEHCKRYLKARGMF</sequence>
<organism evidence="1 2">
    <name type="scientific">Enterococcus casseliflavus</name>
    <name type="common">Enterococcus flavescens</name>
    <dbReference type="NCBI Taxonomy" id="37734"/>
    <lineage>
        <taxon>Bacteria</taxon>
        <taxon>Bacillati</taxon>
        <taxon>Bacillota</taxon>
        <taxon>Bacilli</taxon>
        <taxon>Lactobacillales</taxon>
        <taxon>Enterococcaceae</taxon>
        <taxon>Enterococcus</taxon>
    </lineage>
</organism>
<dbReference type="EMBL" id="CP046123">
    <property type="protein sequence ID" value="QGN29158.1"/>
    <property type="molecule type" value="Genomic_DNA"/>
</dbReference>
<proteinExistence type="predicted"/>
<reference evidence="1 2" key="1">
    <citation type="submission" date="2019-11" db="EMBL/GenBank/DDBJ databases">
        <title>Detection and genome characteristic of a blood enterococcus casselifavus isolate from Zhengzhou,china.</title>
        <authorList>
            <person name="Wen P."/>
        </authorList>
    </citation>
    <scope>NUCLEOTIDE SEQUENCE [LARGE SCALE GENOMIC DNA]</scope>
    <source>
        <strain evidence="1 2">EC291</strain>
    </source>
</reference>